<organism evidence="3 4">
    <name type="scientific">Candolleomyces aberdarensis</name>
    <dbReference type="NCBI Taxonomy" id="2316362"/>
    <lineage>
        <taxon>Eukaryota</taxon>
        <taxon>Fungi</taxon>
        <taxon>Dikarya</taxon>
        <taxon>Basidiomycota</taxon>
        <taxon>Agaricomycotina</taxon>
        <taxon>Agaricomycetes</taxon>
        <taxon>Agaricomycetidae</taxon>
        <taxon>Agaricales</taxon>
        <taxon>Agaricineae</taxon>
        <taxon>Psathyrellaceae</taxon>
        <taxon>Candolleomyces</taxon>
    </lineage>
</organism>
<keyword evidence="4" id="KW-1185">Reference proteome</keyword>
<comment type="caution">
    <text evidence="3">The sequence shown here is derived from an EMBL/GenBank/DDBJ whole genome shotgun (WGS) entry which is preliminary data.</text>
</comment>
<evidence type="ECO:0000313" key="4">
    <source>
        <dbReference type="Proteomes" id="UP000290288"/>
    </source>
</evidence>
<dbReference type="PANTHER" id="PTHR38248:SF2">
    <property type="entry name" value="FUNK1 11"/>
    <property type="match status" value="1"/>
</dbReference>
<accession>A0A4Q2D050</accession>
<dbReference type="PANTHER" id="PTHR38248">
    <property type="entry name" value="FUNK1 6"/>
    <property type="match status" value="1"/>
</dbReference>
<feature type="non-terminal residue" evidence="3">
    <location>
        <position position="793"/>
    </location>
</feature>
<dbReference type="AlphaFoldDB" id="A0A4Q2D050"/>
<gene>
    <name evidence="3" type="ORF">EST38_g14264</name>
</gene>
<dbReference type="OrthoDB" id="3271139at2759"/>
<evidence type="ECO:0000259" key="2">
    <source>
        <dbReference type="Pfam" id="PF17667"/>
    </source>
</evidence>
<dbReference type="InterPro" id="IPR040976">
    <property type="entry name" value="Pkinase_fungal"/>
</dbReference>
<dbReference type="STRING" id="2316362.A0A4Q2D050"/>
<feature type="domain" description="Fungal-type protein kinase" evidence="2">
    <location>
        <begin position="189"/>
        <end position="664"/>
    </location>
</feature>
<name>A0A4Q2D050_9AGAR</name>
<dbReference type="Pfam" id="PF17667">
    <property type="entry name" value="Pkinase_fungal"/>
    <property type="match status" value="1"/>
</dbReference>
<dbReference type="EMBL" id="SDEE01001765">
    <property type="protein sequence ID" value="RXW11591.1"/>
    <property type="molecule type" value="Genomic_DNA"/>
</dbReference>
<protein>
    <recommendedName>
        <fullName evidence="2">Fungal-type protein kinase domain-containing protein</fullName>
    </recommendedName>
</protein>
<dbReference type="Proteomes" id="UP000290288">
    <property type="component" value="Unassembled WGS sequence"/>
</dbReference>
<sequence>MGTQYANAPSIQDLASEQEPVPLVSSTHYTQSGVVSIIYSDTRRRDRLEAVHDSKLTHIRTDIGNAMNHEILICTPAEFKSHHLPPLPGSYQVAILDAIKKVKWKILSDRPSKSEQTEALTFKSFDDIFKAISALEFSDKERNKYVFRLVPDTTISSDVQGANFRIDACTGMPGDSDDSDDDKTYRPGQSKIHFHITEIIVPMEFKRLRNEVDIRLNRLQIVSAASHIMNDDVRRAFMFAVSIEDHRMSLWYFSRSQCIKSESFDFTDASNLDFLLEVIISLMFATDEELGLDPRVQIHLPQTRSTDEAPKKYIYEFQDGDNRSRFFSTTSCINDFRTIYITGRKTRVFGVIEVENQGTTWREKKGAEPMVLKDVWLDADARTEMEIQRHLFEDIQAFSEKPDWERDPRLKEICTSSPLKEVAETFKEVLKNQNYKDLFLLITAESVGPPSKDVLGTARPPNPPIFLPKCVPGPEDLSQRSSRRQSFFPANPPRNEPDLNQAEPLIFEYRKFAPKKRCFFLFRDECTPISCLPTVGDAYKVLSQCITALRLMCCAGWVHRDVSVGNTLAIQDKNGDWKIKLADLEYAKKFDPNVSGASDPKTGTPSYMAHEILQRAYVKVGQGGNVTVITPEQFTEPDAIATPPVRHNYQHDVESVFWIALWIVTVRVNHKKSMEYGRKIFPRRGGLPTDRHKAFVQPIEKSLAACLHEQLLPLAKTLEIFRQKLHASAELRGEKLGWHDPGSYAFIIGLAGGLLTGVLKSPADWHRVKLAVSNSKNQLLAPDVAATQASIPG</sequence>
<reference evidence="3 4" key="1">
    <citation type="submission" date="2019-01" db="EMBL/GenBank/DDBJ databases">
        <title>Draft genome sequence of Psathyrella aberdarensis IHI B618.</title>
        <authorList>
            <person name="Buettner E."/>
            <person name="Kellner H."/>
        </authorList>
    </citation>
    <scope>NUCLEOTIDE SEQUENCE [LARGE SCALE GENOMIC DNA]</scope>
    <source>
        <strain evidence="3 4">IHI B618</strain>
    </source>
</reference>
<dbReference type="Gene3D" id="1.10.510.10">
    <property type="entry name" value="Transferase(Phosphotransferase) domain 1"/>
    <property type="match status" value="1"/>
</dbReference>
<proteinExistence type="predicted"/>
<dbReference type="SUPFAM" id="SSF56112">
    <property type="entry name" value="Protein kinase-like (PK-like)"/>
    <property type="match status" value="1"/>
</dbReference>
<dbReference type="InterPro" id="IPR011009">
    <property type="entry name" value="Kinase-like_dom_sf"/>
</dbReference>
<feature type="region of interest" description="Disordered" evidence="1">
    <location>
        <begin position="475"/>
        <end position="495"/>
    </location>
</feature>
<evidence type="ECO:0000256" key="1">
    <source>
        <dbReference type="SAM" id="MobiDB-lite"/>
    </source>
</evidence>
<evidence type="ECO:0000313" key="3">
    <source>
        <dbReference type="EMBL" id="RXW11591.1"/>
    </source>
</evidence>